<dbReference type="Proteomes" id="UP000247807">
    <property type="component" value="Unassembled WGS sequence"/>
</dbReference>
<dbReference type="GO" id="GO:0005524">
    <property type="term" value="F:ATP binding"/>
    <property type="evidence" value="ECO:0007669"/>
    <property type="project" value="UniProtKB-UniRule"/>
</dbReference>
<comment type="similarity">
    <text evidence="2 11 12">Belongs to the class-I aminoacyl-tRNA synthetase family.</text>
</comment>
<evidence type="ECO:0000256" key="1">
    <source>
        <dbReference type="ARBA" id="ARBA00004496"/>
    </source>
</evidence>
<dbReference type="FunFam" id="1.10.730.10:FF:000006">
    <property type="entry name" value="Arginyl-tRNA synthetase 2, mitochondrial"/>
    <property type="match status" value="1"/>
</dbReference>
<dbReference type="InterPro" id="IPR014729">
    <property type="entry name" value="Rossmann-like_a/b/a_fold"/>
</dbReference>
<evidence type="ECO:0000256" key="7">
    <source>
        <dbReference type="ARBA" id="ARBA00022840"/>
    </source>
</evidence>
<comment type="caution">
    <text evidence="15">The sequence shown here is derived from an EMBL/GenBank/DDBJ whole genome shotgun (WGS) entry which is preliminary data.</text>
</comment>
<dbReference type="GO" id="GO:0006420">
    <property type="term" value="P:arginyl-tRNA aminoacylation"/>
    <property type="evidence" value="ECO:0007669"/>
    <property type="project" value="UniProtKB-UniRule"/>
</dbReference>
<evidence type="ECO:0000313" key="15">
    <source>
        <dbReference type="EMBL" id="PYE03837.1"/>
    </source>
</evidence>
<keyword evidence="8 11" id="KW-0648">Protein biosynthesis</keyword>
<keyword evidence="4 11" id="KW-0963">Cytoplasm</keyword>
<dbReference type="PANTHER" id="PTHR11956:SF5">
    <property type="entry name" value="ARGININE--TRNA LIGASE, CYTOPLASMIC"/>
    <property type="match status" value="1"/>
</dbReference>
<dbReference type="Gene3D" id="1.10.730.10">
    <property type="entry name" value="Isoleucyl-tRNA Synthetase, Domain 1"/>
    <property type="match status" value="1"/>
</dbReference>
<reference evidence="15 16" key="1">
    <citation type="journal article" date="2018" name="Appl. Environ. Microbiol.">
        <title>Genome rearrangement shapes Prochlorococcus ecological adaptation.</title>
        <authorList>
            <person name="Yan W."/>
            <person name="Wei S."/>
            <person name="Wang Q."/>
            <person name="Xiao X."/>
            <person name="Zeng Q."/>
            <person name="Jiao N."/>
            <person name="Zhang R."/>
        </authorList>
    </citation>
    <scope>NUCLEOTIDE SEQUENCE [LARGE SCALE GENOMIC DNA]</scope>
    <source>
        <strain evidence="15 16">XMU1408</strain>
    </source>
</reference>
<dbReference type="InterPro" id="IPR009080">
    <property type="entry name" value="tRNAsynth_Ia_anticodon-bd"/>
</dbReference>
<dbReference type="PANTHER" id="PTHR11956">
    <property type="entry name" value="ARGINYL-TRNA SYNTHETASE"/>
    <property type="match status" value="1"/>
</dbReference>
<dbReference type="Gene3D" id="3.40.50.620">
    <property type="entry name" value="HUPs"/>
    <property type="match status" value="1"/>
</dbReference>
<dbReference type="EMBL" id="QJUE01000001">
    <property type="protein sequence ID" value="PYE03837.1"/>
    <property type="molecule type" value="Genomic_DNA"/>
</dbReference>
<name>A0A318R7B6_PROMR</name>
<evidence type="ECO:0000256" key="5">
    <source>
        <dbReference type="ARBA" id="ARBA00022598"/>
    </source>
</evidence>
<dbReference type="Pfam" id="PF05746">
    <property type="entry name" value="DALR_1"/>
    <property type="match status" value="1"/>
</dbReference>
<protein>
    <recommendedName>
        <fullName evidence="11">Arginine--tRNA ligase</fullName>
        <ecNumber evidence="11">6.1.1.19</ecNumber>
    </recommendedName>
    <alternativeName>
        <fullName evidence="11">Arginyl-tRNA synthetase</fullName>
        <shortName evidence="11">ArgRS</shortName>
    </alternativeName>
</protein>
<keyword evidence="5 11" id="KW-0436">Ligase</keyword>
<dbReference type="AlphaFoldDB" id="A0A318R7B6"/>
<dbReference type="InterPro" id="IPR005148">
    <property type="entry name" value="Arg-tRNA-synth_N"/>
</dbReference>
<dbReference type="EC" id="6.1.1.19" evidence="11"/>
<dbReference type="FunFam" id="3.40.50.620:FF:000030">
    <property type="entry name" value="Arginine--tRNA ligase"/>
    <property type="match status" value="1"/>
</dbReference>
<dbReference type="GO" id="GO:0005737">
    <property type="term" value="C:cytoplasm"/>
    <property type="evidence" value="ECO:0007669"/>
    <property type="project" value="UniProtKB-SubCell"/>
</dbReference>
<dbReference type="InterPro" id="IPR008909">
    <property type="entry name" value="DALR_anticod-bd"/>
</dbReference>
<dbReference type="SUPFAM" id="SSF47323">
    <property type="entry name" value="Anticodon-binding domain of a subclass of class I aminoacyl-tRNA synthetases"/>
    <property type="match status" value="1"/>
</dbReference>
<evidence type="ECO:0000256" key="6">
    <source>
        <dbReference type="ARBA" id="ARBA00022741"/>
    </source>
</evidence>
<dbReference type="CDD" id="cd07956">
    <property type="entry name" value="Anticodon_Ia_Arg"/>
    <property type="match status" value="1"/>
</dbReference>
<evidence type="ECO:0000259" key="14">
    <source>
        <dbReference type="SMART" id="SM01016"/>
    </source>
</evidence>
<evidence type="ECO:0000313" key="16">
    <source>
        <dbReference type="Proteomes" id="UP000247807"/>
    </source>
</evidence>
<dbReference type="InterPro" id="IPR035684">
    <property type="entry name" value="ArgRS_core"/>
</dbReference>
<evidence type="ECO:0000256" key="11">
    <source>
        <dbReference type="HAMAP-Rule" id="MF_00123"/>
    </source>
</evidence>
<evidence type="ECO:0000256" key="8">
    <source>
        <dbReference type="ARBA" id="ARBA00022917"/>
    </source>
</evidence>
<evidence type="ECO:0000256" key="4">
    <source>
        <dbReference type="ARBA" id="ARBA00022490"/>
    </source>
</evidence>
<dbReference type="SUPFAM" id="SSF55190">
    <property type="entry name" value="Arginyl-tRNA synthetase (ArgRS), N-terminal 'additional' domain"/>
    <property type="match status" value="1"/>
</dbReference>
<organism evidence="15 16">
    <name type="scientific">Prochlorococcus marinus XMU1408</name>
    <dbReference type="NCBI Taxonomy" id="2213228"/>
    <lineage>
        <taxon>Bacteria</taxon>
        <taxon>Bacillati</taxon>
        <taxon>Cyanobacteriota</taxon>
        <taxon>Cyanophyceae</taxon>
        <taxon>Synechococcales</taxon>
        <taxon>Prochlorococcaceae</taxon>
        <taxon>Prochlorococcus</taxon>
    </lineage>
</organism>
<dbReference type="CDD" id="cd00671">
    <property type="entry name" value="ArgRS_core"/>
    <property type="match status" value="1"/>
</dbReference>
<sequence>MLEISTKLEEALNRALVQVFPKEDRSPKATSILTSALLVPASKPEFGDFQINCALALAKEIKQPPRQIAQQIVSQLQKDNDFLKICNTPMIAGPGFINLSINTKTLISEIYIRLNDKRLGVPLKDFQTAKEKEEQKNNRVIVDFSSPNIAKEMHVGHLRSTIIGDSLARVLEFCGYEVLRINHVGDWGTQFGMLITHLKEVVPEALHTKDVVEISDLVNFYRQAKKRFDEDQIFQNQSRNEVVNLQAGDQESLTAWQLLCNQSRKEFQKIYDRLDIKLTERGESFYNKFLVDVINELKSKNLLINDQGAKCIFLDGLVGKDGKPQPIIIQKSDGGFNYATTDLAAIKYRLTKSPDGDGAFRLIYVTDAGQASHFFGVFQIANLANWIPKDCQVEHVPFGLVQGEDGKKLKTRSGETIRLVDLLDEAIQRAKEDLTDRLKTENRSENESFINQVSTTVGIAAIKYADLSQNRVSNYQFSFDKMLSLQGNTAPYLLYALVRIAGISRKGGDLNVSSKNIQFNEPQEWVLVRKLLELDCVIAEVEKELLPNRLCGYLFELSQTFNRFYDQIPILKASEPSRTSRLALCSITADTIKLGMSLLGIPTLERM</sequence>
<evidence type="ECO:0000256" key="9">
    <source>
        <dbReference type="ARBA" id="ARBA00023146"/>
    </source>
</evidence>
<comment type="catalytic activity">
    <reaction evidence="10 11">
        <text>tRNA(Arg) + L-arginine + ATP = L-arginyl-tRNA(Arg) + AMP + diphosphate</text>
        <dbReference type="Rhea" id="RHEA:20301"/>
        <dbReference type="Rhea" id="RHEA-COMP:9658"/>
        <dbReference type="Rhea" id="RHEA-COMP:9673"/>
        <dbReference type="ChEBI" id="CHEBI:30616"/>
        <dbReference type="ChEBI" id="CHEBI:32682"/>
        <dbReference type="ChEBI" id="CHEBI:33019"/>
        <dbReference type="ChEBI" id="CHEBI:78442"/>
        <dbReference type="ChEBI" id="CHEBI:78513"/>
        <dbReference type="ChEBI" id="CHEBI:456215"/>
        <dbReference type="EC" id="6.1.1.19"/>
    </reaction>
</comment>
<dbReference type="NCBIfam" id="TIGR00456">
    <property type="entry name" value="argS"/>
    <property type="match status" value="1"/>
</dbReference>
<feature type="domain" description="DALR anticodon binding" evidence="13">
    <location>
        <begin position="493"/>
        <end position="607"/>
    </location>
</feature>
<feature type="domain" description="Arginyl tRNA synthetase N-terminal" evidence="14">
    <location>
        <begin position="6"/>
        <end position="101"/>
    </location>
</feature>
<evidence type="ECO:0000259" key="13">
    <source>
        <dbReference type="SMART" id="SM00836"/>
    </source>
</evidence>
<accession>A0A318R7B6</accession>
<keyword evidence="7 11" id="KW-0067">ATP-binding</keyword>
<evidence type="ECO:0000256" key="10">
    <source>
        <dbReference type="ARBA" id="ARBA00049339"/>
    </source>
</evidence>
<evidence type="ECO:0000256" key="2">
    <source>
        <dbReference type="ARBA" id="ARBA00005594"/>
    </source>
</evidence>
<dbReference type="Pfam" id="PF00750">
    <property type="entry name" value="tRNA-synt_1d"/>
    <property type="match status" value="1"/>
</dbReference>
<dbReference type="HAMAP" id="MF_00123">
    <property type="entry name" value="Arg_tRNA_synth"/>
    <property type="match status" value="1"/>
</dbReference>
<feature type="short sequence motif" description="'HIGH' region" evidence="11">
    <location>
        <begin position="147"/>
        <end position="157"/>
    </location>
</feature>
<dbReference type="PROSITE" id="PS00178">
    <property type="entry name" value="AA_TRNA_LIGASE_I"/>
    <property type="match status" value="1"/>
</dbReference>
<dbReference type="SUPFAM" id="SSF52374">
    <property type="entry name" value="Nucleotidylyl transferase"/>
    <property type="match status" value="1"/>
</dbReference>
<dbReference type="GO" id="GO:0004814">
    <property type="term" value="F:arginine-tRNA ligase activity"/>
    <property type="evidence" value="ECO:0007669"/>
    <property type="project" value="UniProtKB-UniRule"/>
</dbReference>
<dbReference type="Gene3D" id="3.30.1360.70">
    <property type="entry name" value="Arginyl tRNA synthetase N-terminal domain"/>
    <property type="match status" value="1"/>
</dbReference>
<keyword evidence="9 11" id="KW-0030">Aminoacyl-tRNA synthetase</keyword>
<proteinExistence type="inferred from homology"/>
<keyword evidence="6 11" id="KW-0547">Nucleotide-binding</keyword>
<dbReference type="OrthoDB" id="9805987at2"/>
<dbReference type="SMART" id="SM01016">
    <property type="entry name" value="Arg_tRNA_synt_N"/>
    <property type="match status" value="1"/>
</dbReference>
<dbReference type="InterPro" id="IPR001278">
    <property type="entry name" value="Arg-tRNA-ligase"/>
</dbReference>
<dbReference type="InterPro" id="IPR036695">
    <property type="entry name" value="Arg-tRNA-synth_N_sf"/>
</dbReference>
<evidence type="ECO:0000256" key="12">
    <source>
        <dbReference type="RuleBase" id="RU363038"/>
    </source>
</evidence>
<evidence type="ECO:0000256" key="3">
    <source>
        <dbReference type="ARBA" id="ARBA00011245"/>
    </source>
</evidence>
<dbReference type="InterPro" id="IPR001412">
    <property type="entry name" value="aa-tRNA-synth_I_CS"/>
</dbReference>
<dbReference type="RefSeq" id="WP_158465908.1">
    <property type="nucleotide sequence ID" value="NZ_QJUE01000001.1"/>
</dbReference>
<dbReference type="SMART" id="SM00836">
    <property type="entry name" value="DALR_1"/>
    <property type="match status" value="1"/>
</dbReference>
<dbReference type="Pfam" id="PF03485">
    <property type="entry name" value="Arg_tRNA_synt_N"/>
    <property type="match status" value="1"/>
</dbReference>
<gene>
    <name evidence="11" type="primary">argS</name>
    <name evidence="15" type="ORF">DNJ73_01260</name>
</gene>
<dbReference type="PRINTS" id="PR01038">
    <property type="entry name" value="TRNASYNTHARG"/>
</dbReference>
<comment type="subunit">
    <text evidence="3 11">Monomer.</text>
</comment>
<comment type="subcellular location">
    <subcellularLocation>
        <location evidence="1 11">Cytoplasm</location>
    </subcellularLocation>
</comment>